<feature type="transmembrane region" description="Helical" evidence="7">
    <location>
        <begin position="517"/>
        <end position="538"/>
    </location>
</feature>
<dbReference type="EMBL" id="JANBQB010000333">
    <property type="protein sequence ID" value="KAJ1977631.1"/>
    <property type="molecule type" value="Genomic_DNA"/>
</dbReference>
<dbReference type="PANTHER" id="PTHR20855:SF97">
    <property type="entry name" value="ADIPOR-LIKE RECEPTOR IZH3-RELATED"/>
    <property type="match status" value="1"/>
</dbReference>
<dbReference type="PANTHER" id="PTHR20855">
    <property type="entry name" value="ADIPOR/PROGESTIN RECEPTOR-RELATED"/>
    <property type="match status" value="1"/>
</dbReference>
<feature type="binding site" evidence="5">
    <location>
        <position position="437"/>
    </location>
    <ligand>
        <name>Zn(2+)</name>
        <dbReference type="ChEBI" id="CHEBI:29105"/>
    </ligand>
</feature>
<evidence type="ECO:0000313" key="9">
    <source>
        <dbReference type="Proteomes" id="UP001151582"/>
    </source>
</evidence>
<reference evidence="8" key="1">
    <citation type="submission" date="2022-07" db="EMBL/GenBank/DDBJ databases">
        <title>Phylogenomic reconstructions and comparative analyses of Kickxellomycotina fungi.</title>
        <authorList>
            <person name="Reynolds N.K."/>
            <person name="Stajich J.E."/>
            <person name="Barry K."/>
            <person name="Grigoriev I.V."/>
            <person name="Crous P."/>
            <person name="Smith M.E."/>
        </authorList>
    </citation>
    <scope>NUCLEOTIDE SEQUENCE</scope>
    <source>
        <strain evidence="8">RSA 567</strain>
    </source>
</reference>
<evidence type="ECO:0000256" key="7">
    <source>
        <dbReference type="SAM" id="Phobius"/>
    </source>
</evidence>
<keyword evidence="3 7" id="KW-1133">Transmembrane helix</keyword>
<name>A0A9W8B206_9FUNG</name>
<keyword evidence="9" id="KW-1185">Reference proteome</keyword>
<feature type="transmembrane region" description="Helical" evidence="7">
    <location>
        <begin position="417"/>
        <end position="439"/>
    </location>
</feature>
<evidence type="ECO:0000256" key="6">
    <source>
        <dbReference type="SAM" id="MobiDB-lite"/>
    </source>
</evidence>
<keyword evidence="2 7" id="KW-0812">Transmembrane</keyword>
<evidence type="ECO:0000256" key="5">
    <source>
        <dbReference type="PIRSR" id="PIRSR604254-1"/>
    </source>
</evidence>
<evidence type="ECO:0000256" key="1">
    <source>
        <dbReference type="ARBA" id="ARBA00004141"/>
    </source>
</evidence>
<keyword evidence="5" id="KW-0479">Metal-binding</keyword>
<feature type="transmembrane region" description="Helical" evidence="7">
    <location>
        <begin position="584"/>
        <end position="604"/>
    </location>
</feature>
<dbReference type="Proteomes" id="UP001151582">
    <property type="component" value="Unassembled WGS sequence"/>
</dbReference>
<dbReference type="GO" id="GO:0006882">
    <property type="term" value="P:intracellular zinc ion homeostasis"/>
    <property type="evidence" value="ECO:0007669"/>
    <property type="project" value="TreeGrafter"/>
</dbReference>
<feature type="binding site" evidence="5">
    <location>
        <position position="586"/>
    </location>
    <ligand>
        <name>Zn(2+)</name>
        <dbReference type="ChEBI" id="CHEBI:29105"/>
    </ligand>
</feature>
<dbReference type="GO" id="GO:0046872">
    <property type="term" value="F:metal ion binding"/>
    <property type="evidence" value="ECO:0007669"/>
    <property type="project" value="UniProtKB-KW"/>
</dbReference>
<evidence type="ECO:0000256" key="2">
    <source>
        <dbReference type="ARBA" id="ARBA00022692"/>
    </source>
</evidence>
<sequence length="614" mass="68564">MSFEAHFPFPLSYVDTTILERLDQAFLHIEAKYKAMEKSSKARMGETLRRFGAKYTQALERHAFASHEDLAPSTDSDSSEDERNETAVDCPNNRTHHCHGSGSASCRLHSSTGLGVGSVTTLDPFVAKADAAVKIMEDWLAELEAQSLHRFYATVQYIESKYAQGHALDYFRQRIDHVVTQVEKRFLAAVDTTTTLGAAHAFPSAMLSLSQATNDRLEADSERPCATSLGTTTNTNRPSPSPLRTSCASTTATDTEQRIAPFAGAHGTAMPQTERKLTTAAILKDATLLATRAAFLGARRLLDFEELPLEWRENQYIRSGYRFLHSKTQCLSSIFQYHNETGNIWTHLLGLIFFVAFGCYEIYHRFGSISPWSALTTEPLTTWVPWFGSWLTTGATSSSPFSTPTAAASSVSWVDGLVFLLFFASACKCLLCSTMYHTFCHHSHLGTMRCAVMLDYIGISVLITASIMTVVYYSYYCTPFYQSLYLALSLLVGAVGISLSTFSWFDHTDYRHVRVTIFVLMSVLGILPLTQLAYTYGTHPVLEFITPIVKSLACYVAGVYFYANKYPERLYPGHFDLIGNSHQLWHLGVIGGIYYHYTAVIHFYESRFTFGCAV</sequence>
<feature type="transmembrane region" description="Helical" evidence="7">
    <location>
        <begin position="485"/>
        <end position="505"/>
    </location>
</feature>
<dbReference type="GO" id="GO:0038023">
    <property type="term" value="F:signaling receptor activity"/>
    <property type="evidence" value="ECO:0007669"/>
    <property type="project" value="TreeGrafter"/>
</dbReference>
<evidence type="ECO:0000256" key="4">
    <source>
        <dbReference type="ARBA" id="ARBA00023136"/>
    </source>
</evidence>
<comment type="caution">
    <text evidence="8">The sequence shown here is derived from an EMBL/GenBank/DDBJ whole genome shotgun (WGS) entry which is preliminary data.</text>
</comment>
<evidence type="ECO:0000256" key="3">
    <source>
        <dbReference type="ARBA" id="ARBA00022989"/>
    </source>
</evidence>
<comment type="subcellular location">
    <subcellularLocation>
        <location evidence="1">Membrane</location>
        <topology evidence="1">Multi-pass membrane protein</topology>
    </subcellularLocation>
</comment>
<evidence type="ECO:0000313" key="8">
    <source>
        <dbReference type="EMBL" id="KAJ1977631.1"/>
    </source>
</evidence>
<dbReference type="Pfam" id="PF03006">
    <property type="entry name" value="HlyIII"/>
    <property type="match status" value="1"/>
</dbReference>
<keyword evidence="5" id="KW-0862">Zinc</keyword>
<dbReference type="OrthoDB" id="5585746at2759"/>
<proteinExistence type="predicted"/>
<feature type="transmembrane region" description="Helical" evidence="7">
    <location>
        <begin position="544"/>
        <end position="563"/>
    </location>
</feature>
<dbReference type="GO" id="GO:0016020">
    <property type="term" value="C:membrane"/>
    <property type="evidence" value="ECO:0007669"/>
    <property type="project" value="UniProtKB-SubCell"/>
</dbReference>
<gene>
    <name evidence="8" type="primary">IZH3</name>
    <name evidence="8" type="ORF">H4R34_003508</name>
</gene>
<protein>
    <submittedName>
        <fullName evidence="8">Inc metabolism membrane protein</fullName>
    </submittedName>
</protein>
<feature type="transmembrane region" description="Helical" evidence="7">
    <location>
        <begin position="451"/>
        <end position="473"/>
    </location>
</feature>
<dbReference type="AlphaFoldDB" id="A0A9W8B206"/>
<feature type="binding site" evidence="5">
    <location>
        <position position="582"/>
    </location>
    <ligand>
        <name>Zn(2+)</name>
        <dbReference type="ChEBI" id="CHEBI:29105"/>
    </ligand>
</feature>
<feature type="region of interest" description="Disordered" evidence="6">
    <location>
        <begin position="222"/>
        <end position="248"/>
    </location>
</feature>
<feature type="transmembrane region" description="Helical" evidence="7">
    <location>
        <begin position="344"/>
        <end position="363"/>
    </location>
</feature>
<organism evidence="8 9">
    <name type="scientific">Dimargaris verticillata</name>
    <dbReference type="NCBI Taxonomy" id="2761393"/>
    <lineage>
        <taxon>Eukaryota</taxon>
        <taxon>Fungi</taxon>
        <taxon>Fungi incertae sedis</taxon>
        <taxon>Zoopagomycota</taxon>
        <taxon>Kickxellomycotina</taxon>
        <taxon>Dimargaritomycetes</taxon>
        <taxon>Dimargaritales</taxon>
        <taxon>Dimargaritaceae</taxon>
        <taxon>Dimargaris</taxon>
    </lineage>
</organism>
<feature type="region of interest" description="Disordered" evidence="6">
    <location>
        <begin position="66"/>
        <end position="93"/>
    </location>
</feature>
<accession>A0A9W8B206</accession>
<dbReference type="InterPro" id="IPR004254">
    <property type="entry name" value="AdipoR/HlyIII-related"/>
</dbReference>
<keyword evidence="4 7" id="KW-0472">Membrane</keyword>